<proteinExistence type="predicted"/>
<dbReference type="FunFam" id="3.30.830.10:FF:000034">
    <property type="entry name" value="presequence protease 1, chloroplastic/mitochondrial"/>
    <property type="match status" value="1"/>
</dbReference>
<dbReference type="Pfam" id="PF00675">
    <property type="entry name" value="Peptidase_M16"/>
    <property type="match status" value="1"/>
</dbReference>
<reference evidence="3" key="1">
    <citation type="submission" date="2020-02" db="EMBL/GenBank/DDBJ databases">
        <title>Genomic and physiological characterization of two novel Nitrospinaceae genera.</title>
        <authorList>
            <person name="Mueller A.J."/>
            <person name="Jung M.-Y."/>
            <person name="Strachan C.R."/>
            <person name="Herbold C.W."/>
            <person name="Kirkegaard R.H."/>
            <person name="Daims H."/>
        </authorList>
    </citation>
    <scope>NUCLEOTIDE SEQUENCE [LARGE SCALE GENOMIC DNA]</scope>
</reference>
<gene>
    <name evidence="2" type="ORF">G3M78_14495</name>
</gene>
<dbReference type="GO" id="GO:0004222">
    <property type="term" value="F:metalloendopeptidase activity"/>
    <property type="evidence" value="ECO:0007669"/>
    <property type="project" value="TreeGrafter"/>
</dbReference>
<dbReference type="SMART" id="SM01264">
    <property type="entry name" value="M16C_associated"/>
    <property type="match status" value="1"/>
</dbReference>
<dbReference type="GO" id="GO:0016485">
    <property type="term" value="P:protein processing"/>
    <property type="evidence" value="ECO:0007669"/>
    <property type="project" value="TreeGrafter"/>
</dbReference>
<dbReference type="InterPro" id="IPR011249">
    <property type="entry name" value="Metalloenz_LuxS/M16"/>
</dbReference>
<dbReference type="EMBL" id="CP048620">
    <property type="protein sequence ID" value="QPJ66544.1"/>
    <property type="molecule type" value="Genomic_DNA"/>
</dbReference>
<dbReference type="InterPro" id="IPR007863">
    <property type="entry name" value="Peptidase_M16_C"/>
</dbReference>
<dbReference type="InterPro" id="IPR011765">
    <property type="entry name" value="Pept_M16_N"/>
</dbReference>
<dbReference type="Pfam" id="PF05193">
    <property type="entry name" value="Peptidase_M16_C"/>
    <property type="match status" value="1"/>
</dbReference>
<dbReference type="SUPFAM" id="SSF63411">
    <property type="entry name" value="LuxS/MPP-like metallohydrolase"/>
    <property type="match status" value="4"/>
</dbReference>
<sequence length="975" mass="109953">MDFELNQTYSGFKLEKKDFITELHSNALLFVHEATGAQVISLENDDDNKVFSVTFRTPPANDRGVAHILEHSVLCGSKKYPVKEPFMELMKGSLQTFLNAMTFPDKTMYPVASRNKKDFFNLMGVYLDAVLYPVLTENTFKQEGWHYELETVQEELEYKGVVFNEMKGVFSSPESLLDRHLAHSLFPDTAYGYESGGDPAAIPDLTYEEFKEFHQKYYHPSNGRFFLYGDGDTLEYLEYLQENYLKGFSKAPVNSALSPQAPFAEPRRSELEYPITNDESVKNKTFVILGYKLGLATDHEHCLAFNILSYLLMGTSASPLRKALIDSGLGSEVIGGGFDDNRLETIFAVGLKGTEKEHEEKIITLVKDVLKDLVNNGIEEDMVLSAVNSIDFKLREANFGGFSKGIVYNIQSMTSWLYEADPFMPLRYDELMTKIKQESTNGYFENLIREHFLTNNNQSRIVMTPRAGMADAMDARVKAQLQNVKSKLKPDELEQLVNDTKTLQELQVKPDSPEALATLPLLSLDDIGRESEQFPIEIKKESSPQIMFHDLFTNKIAYIQIGFNTECVPLEKIPYISLLGRMILGMGTNKRDYAAMSKHIGIHTGGVRSWHFTCSPVGDRNEIVSYLFFSGRALMEKLDDLFGILKELLGEYNFSNSKRLIDMIRSSKSDMEDSLVPHGNQYVLSRLQSYQSKLGLYNELTDGIAYYRFLEELLERVEKDPQAVAAEFLELAQSLFAKDNMLVNVTSEAEDYAKFEAGISGLQDVLPEVAAEPVKLEFPKTPVNEGFLTASSVQYVGKGANLYDLGFEFSGQWSVLKSLLGSSYLWERVRVQGGAYGSMSSFDYLTGDFNFVSYRDPNLKETLNAYDGVASYLENLEMSDDELTKIIIGCVGRLDPPLSADRKGSIAMIEHLSGKTHALKQKHRDQLLSTTLADLRNYAGLFQKVKEQGMICVLGGEEKIKQADGLFDRVEKLIK</sequence>
<evidence type="ECO:0000313" key="3">
    <source>
        <dbReference type="Proteomes" id="UP000594464"/>
    </source>
</evidence>
<organism evidence="2 3">
    <name type="scientific">Candidatus Nitrohelix vancouverensis</name>
    <dbReference type="NCBI Taxonomy" id="2705534"/>
    <lineage>
        <taxon>Bacteria</taxon>
        <taxon>Pseudomonadati</taxon>
        <taxon>Nitrospinota/Tectimicrobiota group</taxon>
        <taxon>Nitrospinota</taxon>
        <taxon>Nitrospinia</taxon>
        <taxon>Nitrospinales</taxon>
        <taxon>Nitrospinaceae</taxon>
        <taxon>Candidatus Nitrohelix</taxon>
    </lineage>
</organism>
<feature type="domain" description="Peptidase M16C associated" evidence="1">
    <location>
        <begin position="463"/>
        <end position="713"/>
    </location>
</feature>
<accession>A0A7T0G4N5</accession>
<dbReference type="InterPro" id="IPR013578">
    <property type="entry name" value="Peptidase_M16C_assoc"/>
</dbReference>
<protein>
    <submittedName>
        <fullName evidence="2">Peptidase M16</fullName>
    </submittedName>
</protein>
<dbReference type="KEGG" id="nva:G3M78_14495"/>
<dbReference type="Pfam" id="PF22516">
    <property type="entry name" value="PreP_C"/>
    <property type="match status" value="1"/>
</dbReference>
<dbReference type="AlphaFoldDB" id="A0A7T0G4N5"/>
<dbReference type="Gene3D" id="3.30.830.10">
    <property type="entry name" value="Metalloenzyme, LuxS/M16 peptidase-like"/>
    <property type="match status" value="4"/>
</dbReference>
<dbReference type="InterPro" id="IPR055130">
    <property type="entry name" value="PreP_C"/>
</dbReference>
<dbReference type="Proteomes" id="UP000594464">
    <property type="component" value="Chromosome"/>
</dbReference>
<dbReference type="Pfam" id="PF08367">
    <property type="entry name" value="M16C_assoc"/>
    <property type="match status" value="1"/>
</dbReference>
<evidence type="ECO:0000313" key="2">
    <source>
        <dbReference type="EMBL" id="QPJ66544.1"/>
    </source>
</evidence>
<dbReference type="GO" id="GO:0046872">
    <property type="term" value="F:metal ion binding"/>
    <property type="evidence" value="ECO:0007669"/>
    <property type="project" value="InterPro"/>
</dbReference>
<name>A0A7T0G4N5_9BACT</name>
<dbReference type="PANTHER" id="PTHR43016">
    <property type="entry name" value="PRESEQUENCE PROTEASE"/>
    <property type="match status" value="1"/>
</dbReference>
<evidence type="ECO:0000259" key="1">
    <source>
        <dbReference type="SMART" id="SM01264"/>
    </source>
</evidence>
<dbReference type="PANTHER" id="PTHR43016:SF13">
    <property type="entry name" value="PRESEQUENCE PROTEASE, MITOCHONDRIAL"/>
    <property type="match status" value="1"/>
</dbReference>